<keyword evidence="3" id="KW-0732">Signal</keyword>
<dbReference type="PANTHER" id="PTHR45982:SF1">
    <property type="entry name" value="REGULATOR OF CHROMOSOME CONDENSATION"/>
    <property type="match status" value="1"/>
</dbReference>
<reference evidence="5 6" key="1">
    <citation type="submission" date="2020-01" db="EMBL/GenBank/DDBJ databases">
        <title>Paenibacillus soybeanensis sp. nov. isolated from the nodules of soybean (Glycine max(L.) Merr).</title>
        <authorList>
            <person name="Wang H."/>
        </authorList>
    </citation>
    <scope>NUCLEOTIDE SEQUENCE [LARGE SCALE GENOMIC DNA]</scope>
    <source>
        <strain evidence="5 6">DSM 23054</strain>
    </source>
</reference>
<keyword evidence="2" id="KW-0677">Repeat</keyword>
<name>A0A7X5C4P0_9BACL</name>
<gene>
    <name evidence="5" type="ORF">GT003_31940</name>
</gene>
<keyword evidence="6" id="KW-1185">Reference proteome</keyword>
<accession>A0A7X5C4P0</accession>
<sequence length="764" mass="82281">MKQSFREVVGILCLLIALATLPNMAYAAESGGMIQNQGGSGGQPAGGSPAVPLASVTDIVYLTGGCAQSYALESNGIVWAWGDNYWGELGDGTMTSHAAPKPVKSLKGVQSIASGGCHSLALQDDGTVWEWGVQLPYGSDQDSTPGPTPLPVKDTSGQAFGPAVAIAAGVKHQLAIKRDGTVWAWGKNDSGQLGDGTVLDEYAYVFNPVQAQGLDSVVAVAAGVSSSLALKSDGTVWAWGSGSASSIPVQVQGLDSVVAVAAGALHNMALRNDGTVWTWGQNSYGQLGDGSTTARSAPAQVQSLDSVVAITAGAAHSLALRNDGTVWTWGGNNDGELGDGSTVQRSTPAQVHGLDSVTSISAGDYHNLILKSDGTAWGWGVNSRFELGEESGNNHYLPIEIQGLGKQGPETLLYRFPGMIVDYDANRILWRQVESYWDKGTYNSRYVYWLYNRSDQSQARVFEDAKHNSLARVRLSSEGVVYEDGSAINVWKDGAVQHRWPGYSGYRLREVNGDFAVLGSSVLNVKTGESRALPNAELDFTSNRRYDLSADGTIVYTSRNQPSNLYKSLPNGKLITYEPTSPDSYTFFGPLTDGRTLVYSELLQKNGSSSKWALRVRGADDRIATLAMNPYDRYDTNAEPKNSYQINNGWIAYKKADEETGRWLLELRSPEGATQQAYAAPPGSPWIDVPLSIKQLAPDGTLAYTYQNTTYVYSAQAGKILYSFYDPGELGYKEHVMKDPAGGDDFRFLSWYRLDGGLLYGVRL</sequence>
<dbReference type="InterPro" id="IPR051553">
    <property type="entry name" value="Ran_GTPase-activating"/>
</dbReference>
<feature type="chain" id="PRO_5031453665" description="RCC1-like domain-containing protein" evidence="3">
    <location>
        <begin position="28"/>
        <end position="764"/>
    </location>
</feature>
<dbReference type="PROSITE" id="PS00626">
    <property type="entry name" value="RCC1_2"/>
    <property type="match status" value="1"/>
</dbReference>
<dbReference type="InterPro" id="IPR000408">
    <property type="entry name" value="Reg_chr_condens"/>
</dbReference>
<dbReference type="PRINTS" id="PR00633">
    <property type="entry name" value="RCCNDNSATION"/>
</dbReference>
<dbReference type="InterPro" id="IPR058923">
    <property type="entry name" value="RCC1-like_dom"/>
</dbReference>
<dbReference type="Pfam" id="PF00415">
    <property type="entry name" value="RCC1"/>
    <property type="match status" value="1"/>
</dbReference>
<feature type="signal peptide" evidence="3">
    <location>
        <begin position="1"/>
        <end position="27"/>
    </location>
</feature>
<evidence type="ECO:0000259" key="4">
    <source>
        <dbReference type="Pfam" id="PF25390"/>
    </source>
</evidence>
<dbReference type="PROSITE" id="PS50012">
    <property type="entry name" value="RCC1_3"/>
    <property type="match status" value="6"/>
</dbReference>
<protein>
    <recommendedName>
        <fullName evidence="4">RCC1-like domain-containing protein</fullName>
    </recommendedName>
</protein>
<dbReference type="PANTHER" id="PTHR45982">
    <property type="entry name" value="REGULATOR OF CHROMOSOME CONDENSATION"/>
    <property type="match status" value="1"/>
</dbReference>
<proteinExistence type="predicted"/>
<feature type="domain" description="RCC1-like" evidence="4">
    <location>
        <begin position="148"/>
        <end position="404"/>
    </location>
</feature>
<dbReference type="Proteomes" id="UP000558113">
    <property type="component" value="Unassembled WGS sequence"/>
</dbReference>
<dbReference type="InterPro" id="IPR009091">
    <property type="entry name" value="RCC1/BLIP-II"/>
</dbReference>
<dbReference type="Pfam" id="PF25390">
    <property type="entry name" value="WD40_RLD"/>
    <property type="match status" value="1"/>
</dbReference>
<evidence type="ECO:0000256" key="1">
    <source>
        <dbReference type="ARBA" id="ARBA00022658"/>
    </source>
</evidence>
<evidence type="ECO:0000313" key="5">
    <source>
        <dbReference type="EMBL" id="NBC73575.1"/>
    </source>
</evidence>
<dbReference type="OrthoDB" id="2482175at2"/>
<comment type="caution">
    <text evidence="5">The sequence shown here is derived from an EMBL/GenBank/DDBJ whole genome shotgun (WGS) entry which is preliminary data.</text>
</comment>
<evidence type="ECO:0000256" key="3">
    <source>
        <dbReference type="SAM" id="SignalP"/>
    </source>
</evidence>
<dbReference type="RefSeq" id="WP_161705745.1">
    <property type="nucleotide sequence ID" value="NZ_JAAAMU010000038.1"/>
</dbReference>
<dbReference type="SUPFAM" id="SSF50985">
    <property type="entry name" value="RCC1/BLIP-II"/>
    <property type="match status" value="2"/>
</dbReference>
<organism evidence="5 6">
    <name type="scientific">Paenibacillus sacheonensis</name>
    <dbReference type="NCBI Taxonomy" id="742054"/>
    <lineage>
        <taxon>Bacteria</taxon>
        <taxon>Bacillati</taxon>
        <taxon>Bacillota</taxon>
        <taxon>Bacilli</taxon>
        <taxon>Bacillales</taxon>
        <taxon>Paenibacillaceae</taxon>
        <taxon>Paenibacillus</taxon>
    </lineage>
</organism>
<evidence type="ECO:0000313" key="6">
    <source>
        <dbReference type="Proteomes" id="UP000558113"/>
    </source>
</evidence>
<dbReference type="GO" id="GO:0005737">
    <property type="term" value="C:cytoplasm"/>
    <property type="evidence" value="ECO:0007669"/>
    <property type="project" value="TreeGrafter"/>
</dbReference>
<dbReference type="EMBL" id="JAAAMU010000038">
    <property type="protein sequence ID" value="NBC73575.1"/>
    <property type="molecule type" value="Genomic_DNA"/>
</dbReference>
<keyword evidence="1" id="KW-0344">Guanine-nucleotide releasing factor</keyword>
<dbReference type="GO" id="GO:0005085">
    <property type="term" value="F:guanyl-nucleotide exchange factor activity"/>
    <property type="evidence" value="ECO:0007669"/>
    <property type="project" value="TreeGrafter"/>
</dbReference>
<dbReference type="Gene3D" id="2.130.10.30">
    <property type="entry name" value="Regulator of chromosome condensation 1/beta-lactamase-inhibitor protein II"/>
    <property type="match status" value="2"/>
</dbReference>
<dbReference type="AlphaFoldDB" id="A0A7X5C4P0"/>
<evidence type="ECO:0000256" key="2">
    <source>
        <dbReference type="ARBA" id="ARBA00022737"/>
    </source>
</evidence>